<dbReference type="InterPro" id="IPR015422">
    <property type="entry name" value="PyrdxlP-dep_Trfase_small"/>
</dbReference>
<name>A0ABT1V950_9ACTN</name>
<dbReference type="InterPro" id="IPR015424">
    <property type="entry name" value="PyrdxlP-dep_Trfase"/>
</dbReference>
<gene>
    <name evidence="2" type="ORF">NP777_37935</name>
</gene>
<dbReference type="Proteomes" id="UP001204746">
    <property type="component" value="Unassembled WGS sequence"/>
</dbReference>
<keyword evidence="3" id="KW-1185">Reference proteome</keyword>
<feature type="region of interest" description="Disordered" evidence="1">
    <location>
        <begin position="54"/>
        <end position="86"/>
    </location>
</feature>
<evidence type="ECO:0000313" key="2">
    <source>
        <dbReference type="EMBL" id="MCQ8193928.1"/>
    </source>
</evidence>
<sequence length="86" mass="8898">MDDLMNCLTANSISTSRGNPIAMATGNAVLDFIDSHELQANAVEVGRFLFDGLREPPPTSTATAPTKPTTTPVAALGLPGCDHTAT</sequence>
<evidence type="ECO:0000256" key="1">
    <source>
        <dbReference type="SAM" id="MobiDB-lite"/>
    </source>
</evidence>
<organism evidence="2 3">
    <name type="scientific">Streptomyces rugosispiralis</name>
    <dbReference type="NCBI Taxonomy" id="2967341"/>
    <lineage>
        <taxon>Bacteria</taxon>
        <taxon>Bacillati</taxon>
        <taxon>Actinomycetota</taxon>
        <taxon>Actinomycetes</taxon>
        <taxon>Kitasatosporales</taxon>
        <taxon>Streptomycetaceae</taxon>
        <taxon>Streptomyces</taxon>
    </lineage>
</organism>
<dbReference type="SUPFAM" id="SSF53383">
    <property type="entry name" value="PLP-dependent transferases"/>
    <property type="match status" value="1"/>
</dbReference>
<evidence type="ECO:0000313" key="3">
    <source>
        <dbReference type="Proteomes" id="UP001204746"/>
    </source>
</evidence>
<protein>
    <submittedName>
        <fullName evidence="2">Uncharacterized protein</fullName>
    </submittedName>
</protein>
<feature type="compositionally biased region" description="Low complexity" evidence="1">
    <location>
        <begin position="60"/>
        <end position="75"/>
    </location>
</feature>
<dbReference type="RefSeq" id="WP_256654725.1">
    <property type="nucleotide sequence ID" value="NZ_JANIAA010000040.1"/>
</dbReference>
<reference evidence="2 3" key="1">
    <citation type="submission" date="2022-07" db="EMBL/GenBank/DDBJ databases">
        <authorList>
            <person name="Phongsopitanun W."/>
            <person name="Tanasupawat S."/>
        </authorList>
    </citation>
    <scope>NUCLEOTIDE SEQUENCE [LARGE SCALE GENOMIC DNA]</scope>
    <source>
        <strain evidence="2 3">RCU-064</strain>
    </source>
</reference>
<accession>A0ABT1V950</accession>
<dbReference type="EMBL" id="JANIAA010000040">
    <property type="protein sequence ID" value="MCQ8193928.1"/>
    <property type="molecule type" value="Genomic_DNA"/>
</dbReference>
<comment type="caution">
    <text evidence="2">The sequence shown here is derived from an EMBL/GenBank/DDBJ whole genome shotgun (WGS) entry which is preliminary data.</text>
</comment>
<dbReference type="Gene3D" id="3.90.1150.10">
    <property type="entry name" value="Aspartate Aminotransferase, domain 1"/>
    <property type="match status" value="1"/>
</dbReference>
<proteinExistence type="predicted"/>